<proteinExistence type="predicted"/>
<evidence type="ECO:0000313" key="2">
    <source>
        <dbReference type="Proteomes" id="UP000236291"/>
    </source>
</evidence>
<dbReference type="EMBL" id="ASHM01017490">
    <property type="protein sequence ID" value="PNX99198.1"/>
    <property type="molecule type" value="Genomic_DNA"/>
</dbReference>
<evidence type="ECO:0000313" key="1">
    <source>
        <dbReference type="EMBL" id="PNX99198.1"/>
    </source>
</evidence>
<sequence length="106" mass="12472">MRDNNITKANFRWRTFRGSHNMAKKFIDLKEMSKLHAPSVQLVELISICRDEATDKDKIMVYRSDSGKSPYLQGRPKVHIYINILPFLMLDLRHHNASKQRLFGKN</sequence>
<organism evidence="1 2">
    <name type="scientific">Trifolium pratense</name>
    <name type="common">Red clover</name>
    <dbReference type="NCBI Taxonomy" id="57577"/>
    <lineage>
        <taxon>Eukaryota</taxon>
        <taxon>Viridiplantae</taxon>
        <taxon>Streptophyta</taxon>
        <taxon>Embryophyta</taxon>
        <taxon>Tracheophyta</taxon>
        <taxon>Spermatophyta</taxon>
        <taxon>Magnoliopsida</taxon>
        <taxon>eudicotyledons</taxon>
        <taxon>Gunneridae</taxon>
        <taxon>Pentapetalae</taxon>
        <taxon>rosids</taxon>
        <taxon>fabids</taxon>
        <taxon>Fabales</taxon>
        <taxon>Fabaceae</taxon>
        <taxon>Papilionoideae</taxon>
        <taxon>50 kb inversion clade</taxon>
        <taxon>NPAAA clade</taxon>
        <taxon>Hologalegina</taxon>
        <taxon>IRL clade</taxon>
        <taxon>Trifolieae</taxon>
        <taxon>Trifolium</taxon>
    </lineage>
</organism>
<comment type="caution">
    <text evidence="1">The sequence shown here is derived from an EMBL/GenBank/DDBJ whole genome shotgun (WGS) entry which is preliminary data.</text>
</comment>
<reference evidence="1 2" key="1">
    <citation type="journal article" date="2014" name="Am. J. Bot.">
        <title>Genome assembly and annotation for red clover (Trifolium pratense; Fabaceae).</title>
        <authorList>
            <person name="Istvanek J."/>
            <person name="Jaros M."/>
            <person name="Krenek A."/>
            <person name="Repkova J."/>
        </authorList>
    </citation>
    <scope>NUCLEOTIDE SEQUENCE [LARGE SCALE GENOMIC DNA]</scope>
    <source>
        <strain evidence="2">cv. Tatra</strain>
        <tissue evidence="1">Young leaves</tissue>
    </source>
</reference>
<dbReference type="Proteomes" id="UP000236291">
    <property type="component" value="Unassembled WGS sequence"/>
</dbReference>
<dbReference type="AlphaFoldDB" id="A0A2K3N833"/>
<gene>
    <name evidence="1" type="ORF">L195_g022462</name>
</gene>
<accession>A0A2K3N833</accession>
<reference evidence="1 2" key="2">
    <citation type="journal article" date="2017" name="Front. Plant Sci.">
        <title>Gene Classification and Mining of Molecular Markers Useful in Red Clover (Trifolium pratense) Breeding.</title>
        <authorList>
            <person name="Istvanek J."/>
            <person name="Dluhosova J."/>
            <person name="Dluhos P."/>
            <person name="Patkova L."/>
            <person name="Nedelnik J."/>
            <person name="Repkova J."/>
        </authorList>
    </citation>
    <scope>NUCLEOTIDE SEQUENCE [LARGE SCALE GENOMIC DNA]</scope>
    <source>
        <strain evidence="2">cv. Tatra</strain>
        <tissue evidence="1">Young leaves</tissue>
    </source>
</reference>
<protein>
    <submittedName>
        <fullName evidence="1">Uncharacterized protein</fullName>
    </submittedName>
</protein>
<name>A0A2K3N833_TRIPR</name>